<dbReference type="OrthoDB" id="10526658at2759"/>
<sequence length="131" mass="14136">MQISKYLCVMIIGAIVIAISASPLQKRSSSIFNSQSQSTSTTTNQCTTGNQYCCNNAQNSNNAQLQNGNNAGSIFYHKQSNKQLACSNYNNNSSMGTQTTGCQQNMYCCQSLQCTFSLIVIQCSPITITSG</sequence>
<evidence type="ECO:0000313" key="2">
    <source>
        <dbReference type="EMBL" id="CAF1254235.1"/>
    </source>
</evidence>
<gene>
    <name evidence="3" type="ORF">OKA104_LOCUS9615</name>
    <name evidence="2" type="ORF">VCS650_LOCUS28508</name>
</gene>
<dbReference type="EMBL" id="CAJNON010000422">
    <property type="protein sequence ID" value="CAF1254235.1"/>
    <property type="molecule type" value="Genomic_DNA"/>
</dbReference>
<keyword evidence="1" id="KW-0732">Signal</keyword>
<feature type="signal peptide" evidence="1">
    <location>
        <begin position="1"/>
        <end position="21"/>
    </location>
</feature>
<dbReference type="Proteomes" id="UP000663881">
    <property type="component" value="Unassembled WGS sequence"/>
</dbReference>
<feature type="chain" id="PRO_5036226825" description="Hydrophobin" evidence="1">
    <location>
        <begin position="22"/>
        <end position="131"/>
    </location>
</feature>
<accession>A0A815AG90</accession>
<organism evidence="2 4">
    <name type="scientific">Adineta steineri</name>
    <dbReference type="NCBI Taxonomy" id="433720"/>
    <lineage>
        <taxon>Eukaryota</taxon>
        <taxon>Metazoa</taxon>
        <taxon>Spiralia</taxon>
        <taxon>Gnathifera</taxon>
        <taxon>Rotifera</taxon>
        <taxon>Eurotatoria</taxon>
        <taxon>Bdelloidea</taxon>
        <taxon>Adinetida</taxon>
        <taxon>Adinetidae</taxon>
        <taxon>Adineta</taxon>
    </lineage>
</organism>
<evidence type="ECO:0008006" key="5">
    <source>
        <dbReference type="Google" id="ProtNLM"/>
    </source>
</evidence>
<evidence type="ECO:0000313" key="3">
    <source>
        <dbReference type="EMBL" id="CAF3658375.1"/>
    </source>
</evidence>
<protein>
    <recommendedName>
        <fullName evidence="5">Hydrophobin</fullName>
    </recommendedName>
</protein>
<proteinExistence type="predicted"/>
<dbReference type="Proteomes" id="UP000663891">
    <property type="component" value="Unassembled WGS sequence"/>
</dbReference>
<name>A0A815AG90_9BILA</name>
<dbReference type="EMBL" id="CAJOAY010000411">
    <property type="protein sequence ID" value="CAF3658375.1"/>
    <property type="molecule type" value="Genomic_DNA"/>
</dbReference>
<evidence type="ECO:0000256" key="1">
    <source>
        <dbReference type="SAM" id="SignalP"/>
    </source>
</evidence>
<dbReference type="AlphaFoldDB" id="A0A815AG90"/>
<evidence type="ECO:0000313" key="4">
    <source>
        <dbReference type="Proteomes" id="UP000663891"/>
    </source>
</evidence>
<comment type="caution">
    <text evidence="2">The sequence shown here is derived from an EMBL/GenBank/DDBJ whole genome shotgun (WGS) entry which is preliminary data.</text>
</comment>
<reference evidence="2" key="1">
    <citation type="submission" date="2021-02" db="EMBL/GenBank/DDBJ databases">
        <authorList>
            <person name="Nowell W R."/>
        </authorList>
    </citation>
    <scope>NUCLEOTIDE SEQUENCE</scope>
</reference>